<reference evidence="3" key="1">
    <citation type="journal article" date="2019" name="Int. J. Syst. Evol. Microbiol.">
        <title>The Global Catalogue of Microorganisms (GCM) 10K type strain sequencing project: providing services to taxonomists for standard genome sequencing and annotation.</title>
        <authorList>
            <consortium name="The Broad Institute Genomics Platform"/>
            <consortium name="The Broad Institute Genome Sequencing Center for Infectious Disease"/>
            <person name="Wu L."/>
            <person name="Ma J."/>
        </authorList>
    </citation>
    <scope>NUCLEOTIDE SEQUENCE [LARGE SCALE GENOMIC DNA]</scope>
    <source>
        <strain evidence="3">JCM 16374</strain>
    </source>
</reference>
<keyword evidence="3" id="KW-1185">Reference proteome</keyword>
<evidence type="ECO:0000313" key="2">
    <source>
        <dbReference type="EMBL" id="GAA2674049.1"/>
    </source>
</evidence>
<feature type="compositionally biased region" description="Polar residues" evidence="1">
    <location>
        <begin position="108"/>
        <end position="122"/>
    </location>
</feature>
<dbReference type="Proteomes" id="UP001500994">
    <property type="component" value="Unassembled WGS sequence"/>
</dbReference>
<sequence length="130" mass="14339">MAAEIGPIASTPCIAPLAFARRSHGCEGPAPCEVFRMTERPSRILMIVRTLGGTLPRRQRTLAHPPFRRSFPFPDDRHDSGGTAALHPVHPRKVPVTRFSDPARRGTFRTSNDVAYRSSTPRTARDEAAP</sequence>
<name>A0ABP6ET36_9ACTN</name>
<proteinExistence type="predicted"/>
<comment type="caution">
    <text evidence="2">The sequence shown here is derived from an EMBL/GenBank/DDBJ whole genome shotgun (WGS) entry which is preliminary data.</text>
</comment>
<accession>A0ABP6ET36</accession>
<evidence type="ECO:0000256" key="1">
    <source>
        <dbReference type="SAM" id="MobiDB-lite"/>
    </source>
</evidence>
<feature type="region of interest" description="Disordered" evidence="1">
    <location>
        <begin position="56"/>
        <end position="130"/>
    </location>
</feature>
<protein>
    <submittedName>
        <fullName evidence="2">Uncharacterized protein</fullName>
    </submittedName>
</protein>
<dbReference type="EMBL" id="BAAARK010000018">
    <property type="protein sequence ID" value="GAA2674049.1"/>
    <property type="molecule type" value="Genomic_DNA"/>
</dbReference>
<evidence type="ECO:0000313" key="3">
    <source>
        <dbReference type="Proteomes" id="UP001500994"/>
    </source>
</evidence>
<gene>
    <name evidence="2" type="ORF">GCM10009864_51190</name>
</gene>
<feature type="compositionally biased region" description="Low complexity" evidence="1">
    <location>
        <begin position="64"/>
        <end position="73"/>
    </location>
</feature>
<organism evidence="2 3">
    <name type="scientific">Streptomyces lunalinharesii</name>
    <dbReference type="NCBI Taxonomy" id="333384"/>
    <lineage>
        <taxon>Bacteria</taxon>
        <taxon>Bacillati</taxon>
        <taxon>Actinomycetota</taxon>
        <taxon>Actinomycetes</taxon>
        <taxon>Kitasatosporales</taxon>
        <taxon>Streptomycetaceae</taxon>
        <taxon>Streptomyces</taxon>
    </lineage>
</organism>